<dbReference type="PROSITE" id="PS00532">
    <property type="entry name" value="PEPCK_ATP"/>
    <property type="match status" value="1"/>
</dbReference>
<feature type="binding site" evidence="10">
    <location>
        <position position="325"/>
    </location>
    <ligand>
        <name>substrate</name>
    </ligand>
</feature>
<comment type="similarity">
    <text evidence="2 10">Belongs to the phosphoenolpyruvate carboxykinase (ATP) family.</text>
</comment>
<evidence type="ECO:0000256" key="6">
    <source>
        <dbReference type="ARBA" id="ARBA00022793"/>
    </source>
</evidence>
<keyword evidence="11" id="KW-0670">Pyruvate</keyword>
<reference evidence="11 12" key="1">
    <citation type="journal article" date="2013" name="Genome Announc.">
        <title>Draft Genome Sequence of an Alphaproteobacterium, Caenispirillum salinarum AK4(T), Isolated from a Solar Saltern.</title>
        <authorList>
            <person name="Khatri I."/>
            <person name="Singh A."/>
            <person name="Korpole S."/>
            <person name="Pinnaka A.K."/>
            <person name="Subramanian S."/>
        </authorList>
    </citation>
    <scope>NUCLEOTIDE SEQUENCE [LARGE SCALE GENOMIC DNA]</scope>
    <source>
        <strain evidence="11 12">AK4</strain>
    </source>
</reference>
<comment type="caution">
    <text evidence="10">Lacks conserved residue(s) required for the propagation of feature annotation.</text>
</comment>
<dbReference type="GO" id="GO:0005829">
    <property type="term" value="C:cytosol"/>
    <property type="evidence" value="ECO:0007669"/>
    <property type="project" value="TreeGrafter"/>
</dbReference>
<dbReference type="GO" id="GO:0006094">
    <property type="term" value="P:gluconeogenesis"/>
    <property type="evidence" value="ECO:0007669"/>
    <property type="project" value="UniProtKB-UniRule"/>
</dbReference>
<dbReference type="GO" id="GO:0046872">
    <property type="term" value="F:metal ion binding"/>
    <property type="evidence" value="ECO:0007669"/>
    <property type="project" value="UniProtKB-KW"/>
</dbReference>
<keyword evidence="11" id="KW-0418">Kinase</keyword>
<dbReference type="EC" id="4.1.1.49" evidence="3 10"/>
<dbReference type="UniPathway" id="UPA00138"/>
<evidence type="ECO:0000313" key="12">
    <source>
        <dbReference type="Proteomes" id="UP000009881"/>
    </source>
</evidence>
<keyword evidence="4 10" id="KW-0312">Gluconeogenesis</keyword>
<dbReference type="SUPFAM" id="SSF68923">
    <property type="entry name" value="PEP carboxykinase N-terminal domain"/>
    <property type="match status" value="1"/>
</dbReference>
<dbReference type="PANTHER" id="PTHR30031">
    <property type="entry name" value="PHOSPHOENOLPYRUVATE CARBOXYKINASE ATP"/>
    <property type="match status" value="1"/>
</dbReference>
<feature type="binding site" evidence="10">
    <location>
        <position position="450"/>
    </location>
    <ligand>
        <name>ATP</name>
        <dbReference type="ChEBI" id="CHEBI:30616"/>
    </ligand>
</feature>
<keyword evidence="5 10" id="KW-0547">Nucleotide-binding</keyword>
<keyword evidence="11" id="KW-0808">Transferase</keyword>
<keyword evidence="10" id="KW-0464">Manganese</keyword>
<keyword evidence="10" id="KW-0479">Metal-binding</keyword>
<evidence type="ECO:0000256" key="5">
    <source>
        <dbReference type="ARBA" id="ARBA00022741"/>
    </source>
</evidence>
<organism evidence="11 12">
    <name type="scientific">Caenispirillum salinarum AK4</name>
    <dbReference type="NCBI Taxonomy" id="1238182"/>
    <lineage>
        <taxon>Bacteria</taxon>
        <taxon>Pseudomonadati</taxon>
        <taxon>Pseudomonadota</taxon>
        <taxon>Alphaproteobacteria</taxon>
        <taxon>Rhodospirillales</taxon>
        <taxon>Novispirillaceae</taxon>
        <taxon>Caenispirillum</taxon>
    </lineage>
</organism>
<comment type="catalytic activity">
    <reaction evidence="9 10">
        <text>oxaloacetate + ATP = phosphoenolpyruvate + ADP + CO2</text>
        <dbReference type="Rhea" id="RHEA:18617"/>
        <dbReference type="ChEBI" id="CHEBI:16452"/>
        <dbReference type="ChEBI" id="CHEBI:16526"/>
        <dbReference type="ChEBI" id="CHEBI:30616"/>
        <dbReference type="ChEBI" id="CHEBI:58702"/>
        <dbReference type="ChEBI" id="CHEBI:456216"/>
        <dbReference type="EC" id="4.1.1.49"/>
    </reaction>
</comment>
<dbReference type="PANTHER" id="PTHR30031:SF0">
    <property type="entry name" value="PHOSPHOENOLPYRUVATE CARBOXYKINASE (ATP)"/>
    <property type="match status" value="1"/>
</dbReference>
<protein>
    <recommendedName>
        <fullName evidence="3 10">Phosphoenolpyruvate carboxykinase (ATP)</fullName>
        <shortName evidence="10">PCK</shortName>
        <shortName evidence="10">PEP carboxykinase</shortName>
        <shortName evidence="10">PEPCK</shortName>
        <ecNumber evidence="3 10">4.1.1.49</ecNumber>
    </recommendedName>
</protein>
<feature type="binding site" evidence="10">
    <location>
        <position position="62"/>
    </location>
    <ligand>
        <name>substrate</name>
    </ligand>
</feature>
<feature type="binding site" evidence="10">
    <location>
        <position position="203"/>
    </location>
    <ligand>
        <name>substrate</name>
    </ligand>
</feature>
<feature type="binding site" evidence="10">
    <location>
        <position position="203"/>
    </location>
    <ligand>
        <name>Mn(2+)</name>
        <dbReference type="ChEBI" id="CHEBI:29035"/>
    </ligand>
</feature>
<feature type="binding site" evidence="10">
    <location>
        <position position="287"/>
    </location>
    <ligand>
        <name>ATP</name>
        <dbReference type="ChEBI" id="CHEBI:30616"/>
    </ligand>
</feature>
<keyword evidence="6 10" id="KW-0210">Decarboxylase</keyword>
<keyword evidence="7 10" id="KW-0067">ATP-binding</keyword>
<feature type="binding site" evidence="10">
    <location>
        <position position="197"/>
    </location>
    <ligand>
        <name>substrate</name>
    </ligand>
</feature>
<evidence type="ECO:0000256" key="3">
    <source>
        <dbReference type="ARBA" id="ARBA00012363"/>
    </source>
</evidence>
<dbReference type="NCBIfam" id="NF006821">
    <property type="entry name" value="PRK09344.1-3"/>
    <property type="match status" value="1"/>
</dbReference>
<evidence type="ECO:0000256" key="8">
    <source>
        <dbReference type="ARBA" id="ARBA00023239"/>
    </source>
</evidence>
<keyword evidence="8 10" id="KW-0456">Lyase</keyword>
<dbReference type="GO" id="GO:0004612">
    <property type="term" value="F:phosphoenolpyruvate carboxykinase (ATP) activity"/>
    <property type="evidence" value="ECO:0007669"/>
    <property type="project" value="UniProtKB-UniRule"/>
</dbReference>
<dbReference type="Gene3D" id="3.90.228.20">
    <property type="match status" value="1"/>
</dbReference>
<dbReference type="AlphaFoldDB" id="K9H4C5"/>
<feature type="binding site" evidence="10">
    <location>
        <position position="222"/>
    </location>
    <ligand>
        <name>ATP</name>
        <dbReference type="ChEBI" id="CHEBI:30616"/>
    </ligand>
</feature>
<dbReference type="NCBIfam" id="NF006822">
    <property type="entry name" value="PRK09344.1-4"/>
    <property type="match status" value="1"/>
</dbReference>
<dbReference type="PATRIC" id="fig|1238182.3.peg.751"/>
<evidence type="ECO:0000256" key="4">
    <source>
        <dbReference type="ARBA" id="ARBA00022432"/>
    </source>
</evidence>
<dbReference type="HAMAP" id="MF_00453">
    <property type="entry name" value="PEPCK_ATP"/>
    <property type="match status" value="1"/>
</dbReference>
<feature type="binding site" evidence="10">
    <location>
        <position position="259"/>
    </location>
    <ligand>
        <name>Mn(2+)</name>
        <dbReference type="ChEBI" id="CHEBI:29035"/>
    </ligand>
</feature>
<feature type="binding site" evidence="10">
    <location>
        <begin position="238"/>
        <end position="246"/>
    </location>
    <ligand>
        <name>ATP</name>
        <dbReference type="ChEBI" id="CHEBI:30616"/>
    </ligand>
</feature>
<evidence type="ECO:0000256" key="10">
    <source>
        <dbReference type="HAMAP-Rule" id="MF_00453"/>
    </source>
</evidence>
<dbReference type="NCBIfam" id="NF006820">
    <property type="entry name" value="PRK09344.1-2"/>
    <property type="match status" value="1"/>
</dbReference>
<feature type="binding site" evidence="10">
    <location>
        <position position="203"/>
    </location>
    <ligand>
        <name>ATP</name>
        <dbReference type="ChEBI" id="CHEBI:30616"/>
    </ligand>
</feature>
<dbReference type="eggNOG" id="COG1866">
    <property type="taxonomic scope" value="Bacteria"/>
</dbReference>
<evidence type="ECO:0000256" key="9">
    <source>
        <dbReference type="ARBA" id="ARBA00047371"/>
    </source>
</evidence>
<comment type="cofactor">
    <cofactor evidence="10">
        <name>Mn(2+)</name>
        <dbReference type="ChEBI" id="CHEBI:29035"/>
    </cofactor>
    <text evidence="10">Binds 1 Mn(2+) ion per subunit.</text>
</comment>
<dbReference type="CDD" id="cd00484">
    <property type="entry name" value="PEPCK_ATP"/>
    <property type="match status" value="1"/>
</dbReference>
<dbReference type="SUPFAM" id="SSF53795">
    <property type="entry name" value="PEP carboxykinase-like"/>
    <property type="match status" value="1"/>
</dbReference>
<comment type="subcellular location">
    <subcellularLocation>
        <location evidence="10">Cytoplasm</location>
    </subcellularLocation>
</comment>
<dbReference type="Proteomes" id="UP000009881">
    <property type="component" value="Unassembled WGS sequence"/>
</dbReference>
<comment type="caution">
    <text evidence="11">The sequence shown here is derived from an EMBL/GenBank/DDBJ whole genome shotgun (WGS) entry which is preliminary data.</text>
</comment>
<dbReference type="GO" id="GO:0016301">
    <property type="term" value="F:kinase activity"/>
    <property type="evidence" value="ECO:0007669"/>
    <property type="project" value="UniProtKB-KW"/>
</dbReference>
<name>K9H4C5_9PROT</name>
<dbReference type="InterPro" id="IPR001272">
    <property type="entry name" value="PEP_carboxykinase_ATP"/>
</dbReference>
<dbReference type="EMBL" id="ANHY01000004">
    <property type="protein sequence ID" value="EKV31939.1"/>
    <property type="molecule type" value="Genomic_DNA"/>
</dbReference>
<dbReference type="InterPro" id="IPR013035">
    <property type="entry name" value="PEP_carboxykinase_C"/>
</dbReference>
<dbReference type="NCBIfam" id="TIGR00224">
    <property type="entry name" value="pckA"/>
    <property type="match status" value="1"/>
</dbReference>
<proteinExistence type="inferred from homology"/>
<comment type="function">
    <text evidence="10">Involved in the gluconeogenesis. Catalyzes the conversion of oxaloacetate (OAA) to phosphoenolpyruvate (PEP) through direct phosphoryl transfer between the nucleoside triphosphate and OAA.</text>
</comment>
<keyword evidence="12" id="KW-1185">Reference proteome</keyword>
<dbReference type="GO" id="GO:0005524">
    <property type="term" value="F:ATP binding"/>
    <property type="evidence" value="ECO:0007669"/>
    <property type="project" value="UniProtKB-UniRule"/>
</dbReference>
<sequence length="536" mass="57976">MVQQSGPYISSNGLETLGLKNLAHVHWNYTSAQLVEEAMKRGEAQLAKGGALVADTGVHTGRSPNDKFIAEDPSVKDTIDWGTVNRGMSTENFEKIHARMLKHLEGKEVFVQDCFAGADLDHRLPVRVICEQAWHNMFARNMFIQPEAADLKDFAPGFTVIQCPSFEADPATEGTRSETVIAVSYEKKLVLIGGTSYAGEIKKSIFSVLNYTLPGKGILPMHCSANIGPEGDVAIFFGLSGTGKTTLSADASRTLIGDDEHGWGPNGVFNFEGGCYAKVIKLSPEAEPEIYATTQKFGTILENVVMDEGTRELDLDDGSKTENTRASYPLEFIPNASDTGRGGHPKNIIMLTADAFGVLPPISKLTPEQAMYHFLSGYTAKVAGTEKGVKEPQATFSTCFGAAFMPRHPTVYGKLLAELMEKHGANCWLVNTGWSGGAYGVGHRMKISHTRAMVNAALDGTLAKAEFTTDPNFGVQVPTSCPNVPDEVLQPKSTWDDKAAYDAAAADVAARFEKNFAQFEEHVEPKVKDAAIRSAA</sequence>
<evidence type="ECO:0000256" key="1">
    <source>
        <dbReference type="ARBA" id="ARBA00004742"/>
    </source>
</evidence>
<comment type="pathway">
    <text evidence="1 10">Carbohydrate biosynthesis; gluconeogenesis.</text>
</comment>
<feature type="binding site" evidence="10">
    <location>
        <position position="325"/>
    </location>
    <ligand>
        <name>ATP</name>
        <dbReference type="ChEBI" id="CHEBI:30616"/>
    </ligand>
</feature>
<dbReference type="Gene3D" id="3.40.449.10">
    <property type="entry name" value="Phosphoenolpyruvate Carboxykinase, domain 1"/>
    <property type="match status" value="1"/>
</dbReference>
<dbReference type="InterPro" id="IPR015994">
    <property type="entry name" value="PEPCK_ATP_CS"/>
</dbReference>
<dbReference type="InterPro" id="IPR008210">
    <property type="entry name" value="PEP_carboxykinase_N"/>
</dbReference>
<keyword evidence="10" id="KW-0963">Cytoplasm</keyword>
<evidence type="ECO:0000313" key="11">
    <source>
        <dbReference type="EMBL" id="EKV31939.1"/>
    </source>
</evidence>
<evidence type="ECO:0000256" key="2">
    <source>
        <dbReference type="ARBA" id="ARBA00006052"/>
    </source>
</evidence>
<evidence type="ECO:0000256" key="7">
    <source>
        <dbReference type="ARBA" id="ARBA00022840"/>
    </source>
</evidence>
<dbReference type="STRING" id="1238182.C882_3003"/>
<dbReference type="PIRSF" id="PIRSF006294">
    <property type="entry name" value="PEP_crbxkin"/>
    <property type="match status" value="1"/>
</dbReference>
<dbReference type="Pfam" id="PF01293">
    <property type="entry name" value="PEPCK_ATP"/>
    <property type="match status" value="1"/>
</dbReference>
<accession>K9H4C5</accession>
<gene>
    <name evidence="10" type="primary">pckA</name>
    <name evidence="11" type="ORF">C882_3003</name>
</gene>
<feature type="binding site" evidence="10">
    <location>
        <position position="222"/>
    </location>
    <ligand>
        <name>Mn(2+)</name>
        <dbReference type="ChEBI" id="CHEBI:29035"/>
    </ligand>
</feature>
<dbReference type="Gene3D" id="2.170.8.10">
    <property type="entry name" value="Phosphoenolpyruvate Carboxykinase, domain 2"/>
    <property type="match status" value="1"/>
</dbReference>